<gene>
    <name evidence="6" type="ORF">GKS16_05465</name>
</gene>
<proteinExistence type="predicted"/>
<evidence type="ECO:0000256" key="3">
    <source>
        <dbReference type="ARBA" id="ARBA00022692"/>
    </source>
</evidence>
<dbReference type="InterPro" id="IPR007168">
    <property type="entry name" value="Phageshock_PspC_N"/>
</dbReference>
<comment type="subcellular location">
    <subcellularLocation>
        <location evidence="1">Cell membrane</location>
        <topology evidence="1">Single-pass membrane protein</topology>
    </subcellularLocation>
</comment>
<evidence type="ECO:0000256" key="4">
    <source>
        <dbReference type="ARBA" id="ARBA00022989"/>
    </source>
</evidence>
<dbReference type="Pfam" id="PF04024">
    <property type="entry name" value="PspC"/>
    <property type="match status" value="1"/>
</dbReference>
<dbReference type="GO" id="GO:0005886">
    <property type="term" value="C:plasma membrane"/>
    <property type="evidence" value="ECO:0007669"/>
    <property type="project" value="UniProtKB-SubCell"/>
</dbReference>
<evidence type="ECO:0000256" key="5">
    <source>
        <dbReference type="ARBA" id="ARBA00023136"/>
    </source>
</evidence>
<evidence type="ECO:0000313" key="7">
    <source>
        <dbReference type="Proteomes" id="UP000483839"/>
    </source>
</evidence>
<keyword evidence="2" id="KW-1003">Cell membrane</keyword>
<dbReference type="PANTHER" id="PTHR33885">
    <property type="entry name" value="PHAGE SHOCK PROTEIN C"/>
    <property type="match status" value="1"/>
</dbReference>
<dbReference type="InterPro" id="IPR052027">
    <property type="entry name" value="PspC"/>
</dbReference>
<reference evidence="6 7" key="1">
    <citation type="submission" date="2019-11" db="EMBL/GenBank/DDBJ databases">
        <title>Streptococcus uberis isolated from clinical mastitis cases on a southeastern Queensland dairy.</title>
        <authorList>
            <person name="Workentine M.L."/>
            <person name="Price R."/>
            <person name="Olchowy T."/>
        </authorList>
    </citation>
    <scope>NUCLEOTIDE SEQUENCE [LARGE SCALE GENOMIC DNA]</scope>
    <source>
        <strain evidence="6 7">OLC4459-A17</strain>
    </source>
</reference>
<evidence type="ECO:0000256" key="2">
    <source>
        <dbReference type="ARBA" id="ARBA00022475"/>
    </source>
</evidence>
<dbReference type="PANTHER" id="PTHR33885:SF3">
    <property type="entry name" value="PHAGE SHOCK PROTEIN C"/>
    <property type="match status" value="1"/>
</dbReference>
<protein>
    <submittedName>
        <fullName evidence="6">PspC domain-containing protein</fullName>
    </submittedName>
</protein>
<keyword evidence="3" id="KW-0812">Transmembrane</keyword>
<comment type="caution">
    <text evidence="6">The sequence shown here is derived from an EMBL/GenBank/DDBJ whole genome shotgun (WGS) entry which is preliminary data.</text>
</comment>
<dbReference type="AlphaFoldDB" id="A0A2X4HK35"/>
<sequence length="91" mass="10456">MESKFYKQRKNRLLAGVVAGLADKYGWDLPLARVFAALVIYFSGFGVLIYILLAIFLPYKEDLIANKNGNGPRRRKNADVINDDEEDGWFW</sequence>
<dbReference type="RefSeq" id="WP_012658101.1">
    <property type="nucleotide sequence ID" value="NZ_BAABQA010000003.1"/>
</dbReference>
<accession>A0A2X4HK35</accession>
<dbReference type="OMA" id="ILASIMX"/>
<dbReference type="EMBL" id="WLXI01000040">
    <property type="protein sequence ID" value="MTD01718.1"/>
    <property type="molecule type" value="Genomic_DNA"/>
</dbReference>
<dbReference type="Proteomes" id="UP000483839">
    <property type="component" value="Unassembled WGS sequence"/>
</dbReference>
<keyword evidence="4" id="KW-1133">Transmembrane helix</keyword>
<name>A0A2X4HK35_STRUB</name>
<organism evidence="6 7">
    <name type="scientific">Streptococcus uberis</name>
    <dbReference type="NCBI Taxonomy" id="1349"/>
    <lineage>
        <taxon>Bacteria</taxon>
        <taxon>Bacillati</taxon>
        <taxon>Bacillota</taxon>
        <taxon>Bacilli</taxon>
        <taxon>Lactobacillales</taxon>
        <taxon>Streptococcaceae</taxon>
        <taxon>Streptococcus</taxon>
    </lineage>
</organism>
<evidence type="ECO:0000313" key="6">
    <source>
        <dbReference type="EMBL" id="MTD01718.1"/>
    </source>
</evidence>
<keyword evidence="5" id="KW-0472">Membrane</keyword>
<evidence type="ECO:0000256" key="1">
    <source>
        <dbReference type="ARBA" id="ARBA00004162"/>
    </source>
</evidence>